<dbReference type="EMBL" id="PDEQ01000003">
    <property type="protein sequence ID" value="PEN13713.1"/>
    <property type="molecule type" value="Genomic_DNA"/>
</dbReference>
<dbReference type="GO" id="GO:0005829">
    <property type="term" value="C:cytosol"/>
    <property type="evidence" value="ECO:0007669"/>
    <property type="project" value="TreeGrafter"/>
</dbReference>
<dbReference type="Proteomes" id="UP000220102">
    <property type="component" value="Unassembled WGS sequence"/>
</dbReference>
<keyword evidence="6 7" id="KW-0119">Carbohydrate metabolism</keyword>
<gene>
    <name evidence="7 10" type="primary">zwf</name>
    <name evidence="10" type="ORF">CRI94_06460</name>
</gene>
<feature type="binding site" evidence="7">
    <location>
        <position position="216"/>
    </location>
    <ligand>
        <name>substrate</name>
    </ligand>
</feature>
<name>A0A2A8CYN4_9BACT</name>
<proteinExistence type="inferred from homology"/>
<evidence type="ECO:0000259" key="9">
    <source>
        <dbReference type="Pfam" id="PF02781"/>
    </source>
</evidence>
<dbReference type="UniPathway" id="UPA00115">
    <property type="reaction ID" value="UER00408"/>
</dbReference>
<feature type="binding site" evidence="7">
    <location>
        <position position="46"/>
    </location>
    <ligand>
        <name>NADP(+)</name>
        <dbReference type="ChEBI" id="CHEBI:58349"/>
    </ligand>
</feature>
<dbReference type="GO" id="GO:0009051">
    <property type="term" value="P:pentose-phosphate shunt, oxidative branch"/>
    <property type="evidence" value="ECO:0007669"/>
    <property type="project" value="TreeGrafter"/>
</dbReference>
<evidence type="ECO:0000256" key="4">
    <source>
        <dbReference type="ARBA" id="ARBA00022857"/>
    </source>
</evidence>
<dbReference type="Gene3D" id="3.30.360.10">
    <property type="entry name" value="Dihydrodipicolinate Reductase, domain 2"/>
    <property type="match status" value="1"/>
</dbReference>
<comment type="function">
    <text evidence="7">Catalyzes the oxidation of glucose 6-phosphate to 6-phosphogluconolactone.</text>
</comment>
<accession>A0A2A8CYN4</accession>
<evidence type="ECO:0000256" key="7">
    <source>
        <dbReference type="HAMAP-Rule" id="MF_00966"/>
    </source>
</evidence>
<dbReference type="InterPro" id="IPR022674">
    <property type="entry name" value="G6P_DH_NAD-bd"/>
</dbReference>
<comment type="similarity">
    <text evidence="2 7">Belongs to the glucose-6-phosphate dehydrogenase family.</text>
</comment>
<feature type="binding site" evidence="7">
    <location>
        <position position="235"/>
    </location>
    <ligand>
        <name>substrate</name>
    </ligand>
</feature>
<evidence type="ECO:0000256" key="3">
    <source>
        <dbReference type="ARBA" id="ARBA00022526"/>
    </source>
</evidence>
<dbReference type="Pfam" id="PF00479">
    <property type="entry name" value="G6PD_N"/>
    <property type="match status" value="1"/>
</dbReference>
<dbReference type="OrthoDB" id="9802739at2"/>
<feature type="binding site" evidence="7">
    <location>
        <position position="178"/>
    </location>
    <ligand>
        <name>substrate</name>
    </ligand>
</feature>
<keyword evidence="11" id="KW-1185">Reference proteome</keyword>
<dbReference type="InterPro" id="IPR001282">
    <property type="entry name" value="G6P_DH"/>
</dbReference>
<feature type="binding site" evidence="7">
    <location>
        <position position="182"/>
    </location>
    <ligand>
        <name>substrate</name>
    </ligand>
</feature>
<evidence type="ECO:0000256" key="2">
    <source>
        <dbReference type="ARBA" id="ARBA00009975"/>
    </source>
</evidence>
<dbReference type="InterPro" id="IPR022675">
    <property type="entry name" value="G6P_DH_C"/>
</dbReference>
<dbReference type="PRINTS" id="PR00079">
    <property type="entry name" value="G6PDHDRGNASE"/>
</dbReference>
<dbReference type="Pfam" id="PF02781">
    <property type="entry name" value="G6PD_C"/>
    <property type="match status" value="1"/>
</dbReference>
<dbReference type="GO" id="GO:0006006">
    <property type="term" value="P:glucose metabolic process"/>
    <property type="evidence" value="ECO:0007669"/>
    <property type="project" value="UniProtKB-KW"/>
</dbReference>
<keyword evidence="3 7" id="KW-0313">Glucose metabolism</keyword>
<dbReference type="PROSITE" id="PS00069">
    <property type="entry name" value="G6P_DEHYDROGENASE"/>
    <property type="match status" value="1"/>
</dbReference>
<dbReference type="GO" id="GO:0004345">
    <property type="term" value="F:glucose-6-phosphate dehydrogenase activity"/>
    <property type="evidence" value="ECO:0007669"/>
    <property type="project" value="UniProtKB-UniRule"/>
</dbReference>
<reference evidence="10 11" key="1">
    <citation type="submission" date="2017-10" db="EMBL/GenBank/DDBJ databases">
        <title>Draft genome of Longibacter Salinarum.</title>
        <authorList>
            <person name="Goh K.M."/>
            <person name="Shamsir M.S."/>
            <person name="Lim S.W."/>
        </authorList>
    </citation>
    <scope>NUCLEOTIDE SEQUENCE [LARGE SCALE GENOMIC DNA]</scope>
    <source>
        <strain evidence="10 11">KCTC 52045</strain>
    </source>
</reference>
<dbReference type="SUPFAM" id="SSF55347">
    <property type="entry name" value="Glyceraldehyde-3-phosphate dehydrogenase-like, C-terminal domain"/>
    <property type="match status" value="1"/>
</dbReference>
<comment type="pathway">
    <text evidence="1 7">Carbohydrate degradation; pentose phosphate pathway; D-ribulose 5-phosphate from D-glucose 6-phosphate (oxidative stage): step 1/3.</text>
</comment>
<evidence type="ECO:0000256" key="1">
    <source>
        <dbReference type="ARBA" id="ARBA00004937"/>
    </source>
</evidence>
<sequence>MSIDPHVFVIFGATGDLTKRKLIPALFHLMQNEDIAERCHVLGTARSDWSDDKFRSVAKEALRNADFDEADIDAWCDQRLFYQSLGEDGADFEALQHRIEDIEEQFDLPQNRAFYLSLPPRTYGPTIKQLGEQGLSESDGWTRVVIEKPFGQDLESAKELNDTVHAAFREDQVFRIDHYLGKETVQNLLVFRFANAMFESLWNRDRIERVEITVSENLGVGDRASYYDSSGHVRDMLQNHITQLLSLVTMEPPAAMEGDEIRQEKVKALRAVMPPSPEDVVFGQYSEGEVGGERVPAYTDEPDVPDDSDTETFVALRLEIANWRWRGVPFYIRSGKRLDKKRTQIAVVFQRAPIALFQPGGEPCIPEEAGCSAEPNVLLITLQPNEGFDLRFEVKSPETNSGDMQLDTQHLSFSYRDAFGPIPDAYTTLLRDVITGDQTLFVRSDEVEASWRLYTPLLDADLPVHDYPAGSWGPDETFELLPSWVDGDLRDDGRR</sequence>
<feature type="domain" description="Glucose-6-phosphate dehydrogenase NAD-binding" evidence="8">
    <location>
        <begin position="9"/>
        <end position="187"/>
    </location>
</feature>
<dbReference type="AlphaFoldDB" id="A0A2A8CYN4"/>
<evidence type="ECO:0000313" key="11">
    <source>
        <dbReference type="Proteomes" id="UP000220102"/>
    </source>
</evidence>
<protein>
    <recommendedName>
        <fullName evidence="7">Glucose-6-phosphate 1-dehydrogenase</fullName>
        <shortName evidence="7">G6PD</shortName>
        <ecNumber evidence="7">1.1.1.49</ecNumber>
    </recommendedName>
</protein>
<feature type="binding site" evidence="7">
    <location>
        <begin position="12"/>
        <end position="19"/>
    </location>
    <ligand>
        <name>NADP(+)</name>
        <dbReference type="ChEBI" id="CHEBI:58349"/>
    </ligand>
</feature>
<evidence type="ECO:0000259" key="8">
    <source>
        <dbReference type="Pfam" id="PF00479"/>
    </source>
</evidence>
<feature type="active site" description="Proton acceptor" evidence="7">
    <location>
        <position position="240"/>
    </location>
</feature>
<dbReference type="RefSeq" id="WP_098074876.1">
    <property type="nucleotide sequence ID" value="NZ_PDEQ01000003.1"/>
</dbReference>
<dbReference type="InterPro" id="IPR019796">
    <property type="entry name" value="G6P_DH_AS"/>
</dbReference>
<comment type="caution">
    <text evidence="7">Lacks conserved residue(s) required for the propagation of feature annotation.</text>
</comment>
<dbReference type="SUPFAM" id="SSF51735">
    <property type="entry name" value="NAD(P)-binding Rossmann-fold domains"/>
    <property type="match status" value="1"/>
</dbReference>
<dbReference type="EC" id="1.1.1.49" evidence="7"/>
<feature type="binding site" evidence="7">
    <location>
        <position position="341"/>
    </location>
    <ligand>
        <name>substrate</name>
    </ligand>
</feature>
<dbReference type="PANTHER" id="PTHR23429">
    <property type="entry name" value="GLUCOSE-6-PHOSPHATE 1-DEHYDROGENASE G6PD"/>
    <property type="match status" value="1"/>
</dbReference>
<evidence type="ECO:0000313" key="10">
    <source>
        <dbReference type="EMBL" id="PEN13713.1"/>
    </source>
</evidence>
<comment type="caution">
    <text evidence="10">The sequence shown here is derived from an EMBL/GenBank/DDBJ whole genome shotgun (WGS) entry which is preliminary data.</text>
</comment>
<dbReference type="PANTHER" id="PTHR23429:SF0">
    <property type="entry name" value="GLUCOSE-6-PHOSPHATE 1-DEHYDROGENASE"/>
    <property type="match status" value="1"/>
</dbReference>
<comment type="catalytic activity">
    <reaction evidence="7">
        <text>D-glucose 6-phosphate + NADP(+) = 6-phospho-D-glucono-1,5-lactone + NADPH + H(+)</text>
        <dbReference type="Rhea" id="RHEA:15841"/>
        <dbReference type="ChEBI" id="CHEBI:15378"/>
        <dbReference type="ChEBI" id="CHEBI:57783"/>
        <dbReference type="ChEBI" id="CHEBI:57955"/>
        <dbReference type="ChEBI" id="CHEBI:58349"/>
        <dbReference type="ChEBI" id="CHEBI:61548"/>
        <dbReference type="EC" id="1.1.1.49"/>
    </reaction>
</comment>
<evidence type="ECO:0000256" key="6">
    <source>
        <dbReference type="ARBA" id="ARBA00023277"/>
    </source>
</evidence>
<keyword evidence="5 7" id="KW-0560">Oxidoreductase</keyword>
<dbReference type="PIRSF" id="PIRSF000110">
    <property type="entry name" value="G6PD"/>
    <property type="match status" value="1"/>
</dbReference>
<dbReference type="HAMAP" id="MF_00966">
    <property type="entry name" value="G6PD"/>
    <property type="match status" value="1"/>
</dbReference>
<dbReference type="NCBIfam" id="TIGR00871">
    <property type="entry name" value="zwf"/>
    <property type="match status" value="1"/>
</dbReference>
<dbReference type="Gene3D" id="3.40.50.720">
    <property type="entry name" value="NAD(P)-binding Rossmann-like Domain"/>
    <property type="match status" value="1"/>
</dbReference>
<feature type="binding site" evidence="7">
    <location>
        <position position="336"/>
    </location>
    <ligand>
        <name>substrate</name>
    </ligand>
</feature>
<dbReference type="InterPro" id="IPR036291">
    <property type="entry name" value="NAD(P)-bd_dom_sf"/>
</dbReference>
<organism evidence="10 11">
    <name type="scientific">Longibacter salinarum</name>
    <dbReference type="NCBI Taxonomy" id="1850348"/>
    <lineage>
        <taxon>Bacteria</taxon>
        <taxon>Pseudomonadati</taxon>
        <taxon>Rhodothermota</taxon>
        <taxon>Rhodothermia</taxon>
        <taxon>Rhodothermales</taxon>
        <taxon>Salisaetaceae</taxon>
        <taxon>Longibacter</taxon>
    </lineage>
</organism>
<dbReference type="GO" id="GO:0050661">
    <property type="term" value="F:NADP binding"/>
    <property type="evidence" value="ECO:0007669"/>
    <property type="project" value="UniProtKB-UniRule"/>
</dbReference>
<keyword evidence="4 7" id="KW-0521">NADP</keyword>
<evidence type="ECO:0000256" key="5">
    <source>
        <dbReference type="ARBA" id="ARBA00023002"/>
    </source>
</evidence>
<feature type="domain" description="Glucose-6-phosphate dehydrogenase C-terminal" evidence="9">
    <location>
        <begin position="189"/>
        <end position="481"/>
    </location>
</feature>
<feature type="binding site" evidence="7">
    <location>
        <position position="148"/>
    </location>
    <ligand>
        <name>NADP(+)</name>
        <dbReference type="ChEBI" id="CHEBI:58349"/>
    </ligand>
</feature>